<keyword evidence="14" id="KW-1185">Reference proteome</keyword>
<dbReference type="InterPro" id="IPR003954">
    <property type="entry name" value="RRM_euk-type"/>
</dbReference>
<dbReference type="PROSITE" id="PS50102">
    <property type="entry name" value="RRM"/>
    <property type="match status" value="1"/>
</dbReference>
<dbReference type="PANTHER" id="PTHR13288">
    <property type="entry name" value="SPLICING FACTOR 45 SPF45"/>
    <property type="match status" value="1"/>
</dbReference>
<reference evidence="15" key="1">
    <citation type="submission" date="2016-11" db="UniProtKB">
        <authorList>
            <consortium name="WormBaseParasite"/>
        </authorList>
    </citation>
    <scope>IDENTIFICATION</scope>
</reference>
<dbReference type="SMART" id="SM00360">
    <property type="entry name" value="RRM"/>
    <property type="match status" value="1"/>
</dbReference>
<dbReference type="SMR" id="A0A1I7RI17"/>
<dbReference type="AlphaFoldDB" id="A0A1I7RI17"/>
<evidence type="ECO:0000256" key="6">
    <source>
        <dbReference type="ARBA" id="ARBA00023242"/>
    </source>
</evidence>
<keyword evidence="5 7" id="KW-0508">mRNA splicing</keyword>
<reference evidence="12" key="2">
    <citation type="submission" date="2020-08" db="EMBL/GenBank/DDBJ databases">
        <authorList>
            <person name="Kikuchi T."/>
        </authorList>
    </citation>
    <scope>NUCLEOTIDE SEQUENCE</scope>
    <source>
        <strain evidence="11">Ka4C1</strain>
    </source>
</reference>
<feature type="domain" description="G-patch" evidence="10">
    <location>
        <begin position="194"/>
        <end position="240"/>
    </location>
</feature>
<comment type="subunit">
    <text evidence="7">Associates with the spliceosome.</text>
</comment>
<dbReference type="Pfam" id="PF01585">
    <property type="entry name" value="G-patch"/>
    <property type="match status" value="1"/>
</dbReference>
<comment type="similarity">
    <text evidence="2">Belongs to the RRM half pint family.</text>
</comment>
<dbReference type="SUPFAM" id="SSF54928">
    <property type="entry name" value="RNA-binding domain, RBD"/>
    <property type="match status" value="1"/>
</dbReference>
<dbReference type="InterPro" id="IPR012677">
    <property type="entry name" value="Nucleotide-bd_a/b_plait_sf"/>
</dbReference>
<dbReference type="InterPro" id="IPR000504">
    <property type="entry name" value="RRM_dom"/>
</dbReference>
<evidence type="ECO:0000259" key="10">
    <source>
        <dbReference type="PROSITE" id="PS50174"/>
    </source>
</evidence>
<dbReference type="GO" id="GO:0005654">
    <property type="term" value="C:nucleoplasm"/>
    <property type="evidence" value="ECO:0007669"/>
    <property type="project" value="UniProtKB-UniRule"/>
</dbReference>
<accession>A0A1I7RI17</accession>
<dbReference type="GO" id="GO:0003723">
    <property type="term" value="F:RNA binding"/>
    <property type="evidence" value="ECO:0007669"/>
    <property type="project" value="UniProtKB-UniRule"/>
</dbReference>
<keyword evidence="3 7" id="KW-0507">mRNA processing</keyword>
<dbReference type="PIRSF" id="PIRSF031066">
    <property type="entry name" value="Splicing_factor_SPF45"/>
    <property type="match status" value="1"/>
</dbReference>
<gene>
    <name evidence="11" type="ORF">BXYJ_LOCUS8794</name>
</gene>
<keyword evidence="7" id="KW-0747">Spliceosome</keyword>
<evidence type="ECO:0000313" key="14">
    <source>
        <dbReference type="Proteomes" id="UP000659654"/>
    </source>
</evidence>
<dbReference type="SMART" id="SM00361">
    <property type="entry name" value="RRM_1"/>
    <property type="match status" value="1"/>
</dbReference>
<dbReference type="PANTHER" id="PTHR13288:SF8">
    <property type="entry name" value="SPLICING FACTOR 45"/>
    <property type="match status" value="1"/>
</dbReference>
<evidence type="ECO:0000256" key="2">
    <source>
        <dbReference type="ARBA" id="ARBA00005987"/>
    </source>
</evidence>
<dbReference type="EMBL" id="CAJFCV020000004">
    <property type="protein sequence ID" value="CAG9115221.1"/>
    <property type="molecule type" value="Genomic_DNA"/>
</dbReference>
<comment type="function">
    <text evidence="7">Splice factor that binds to the single-stranded 3'AG at the exon/intron border and promotes its utilization in the second catalytic step. Involved in the regulation of alternative splicing and the utilization of cryptic splice sites.</text>
</comment>
<organism evidence="13 15">
    <name type="scientific">Bursaphelenchus xylophilus</name>
    <name type="common">Pinewood nematode worm</name>
    <name type="synonym">Aphelenchoides xylophilus</name>
    <dbReference type="NCBI Taxonomy" id="6326"/>
    <lineage>
        <taxon>Eukaryota</taxon>
        <taxon>Metazoa</taxon>
        <taxon>Ecdysozoa</taxon>
        <taxon>Nematoda</taxon>
        <taxon>Chromadorea</taxon>
        <taxon>Rhabditida</taxon>
        <taxon>Tylenchina</taxon>
        <taxon>Tylenchomorpha</taxon>
        <taxon>Aphelenchoidea</taxon>
        <taxon>Aphelenchoididae</taxon>
        <taxon>Bursaphelenchus</taxon>
    </lineage>
</organism>
<feature type="domain" description="RRM" evidence="9">
    <location>
        <begin position="270"/>
        <end position="354"/>
    </location>
</feature>
<feature type="region of interest" description="Disordered" evidence="8">
    <location>
        <begin position="42"/>
        <end position="82"/>
    </location>
</feature>
<evidence type="ECO:0000256" key="3">
    <source>
        <dbReference type="ARBA" id="ARBA00022664"/>
    </source>
</evidence>
<dbReference type="InterPro" id="IPR035979">
    <property type="entry name" value="RBD_domain_sf"/>
</dbReference>
<keyword evidence="6 7" id="KW-0539">Nucleus</keyword>
<evidence type="ECO:0000259" key="9">
    <source>
        <dbReference type="PROSITE" id="PS50102"/>
    </source>
</evidence>
<dbReference type="SMART" id="SM00443">
    <property type="entry name" value="G_patch"/>
    <property type="match status" value="1"/>
</dbReference>
<dbReference type="InterPro" id="IPR040052">
    <property type="entry name" value="RBM17"/>
</dbReference>
<evidence type="ECO:0000313" key="13">
    <source>
        <dbReference type="Proteomes" id="UP000095284"/>
    </source>
</evidence>
<dbReference type="EMBL" id="CAJFDI010000004">
    <property type="protein sequence ID" value="CAD5225936.1"/>
    <property type="molecule type" value="Genomic_DNA"/>
</dbReference>
<name>A0A1I7RI17_BURXY</name>
<sequence>MSLYDDILPGSSDDSKPESEAQPKTAAQNFLFLKQQLEAKKAQAQQSKVKPKASGLSNLKPQVPVPVVQPKPNNILKPRRAKPLPLDAPPSFSIIPQAVKEEKVILFNEVEIVDEYNPLTPTDYNVYKPKRELQLAKERIAKEIAERLAKEHAEEERKRKIYAQFAPPQALIEDSTVIKEPQQPVPVPRPVKRGLDLAADIMSKMGYKEGKGLGKDETGISSALRVEKRGRNVGMIVDGTKKSWDRDENGKFISQKVNLNTAEMVNNASKVILVKNMVTPSDCEDEIQEIVEEEMSKYGTVVKVVIHEVQDLPENESIRIFVEFTNQAQAMKAVIDLSKRYYGGRALTVSFFDVDKYINQQFDDIND</sequence>
<evidence type="ECO:0000256" key="5">
    <source>
        <dbReference type="ARBA" id="ARBA00023187"/>
    </source>
</evidence>
<dbReference type="Proteomes" id="UP000582659">
    <property type="component" value="Unassembled WGS sequence"/>
</dbReference>
<keyword evidence="4 7" id="KW-0694">RNA-binding</keyword>
<evidence type="ECO:0000256" key="8">
    <source>
        <dbReference type="SAM" id="MobiDB-lite"/>
    </source>
</evidence>
<dbReference type="WBParaSite" id="BXY_0034600.1">
    <property type="protein sequence ID" value="BXY_0034600.1"/>
    <property type="gene ID" value="BXY_0034600"/>
</dbReference>
<evidence type="ECO:0000313" key="11">
    <source>
        <dbReference type="EMBL" id="CAD5225936.1"/>
    </source>
</evidence>
<dbReference type="Proteomes" id="UP000659654">
    <property type="component" value="Unassembled WGS sequence"/>
</dbReference>
<dbReference type="FunFam" id="3.30.70.330:FF:000382">
    <property type="entry name" value="G-patch domain-containing protein"/>
    <property type="match status" value="1"/>
</dbReference>
<comment type="subcellular location">
    <subcellularLocation>
        <location evidence="1 7">Nucleus</location>
    </subcellularLocation>
</comment>
<dbReference type="OrthoDB" id="5411533at2759"/>
<protein>
    <recommendedName>
        <fullName evidence="7">Splicing factor 45</fullName>
    </recommendedName>
    <alternativeName>
        <fullName evidence="7">RNA-binding motif protein 17</fullName>
    </alternativeName>
</protein>
<dbReference type="Pfam" id="PF00076">
    <property type="entry name" value="RRM_1"/>
    <property type="match status" value="1"/>
</dbReference>
<dbReference type="PROSITE" id="PS50174">
    <property type="entry name" value="G_PATCH"/>
    <property type="match status" value="1"/>
</dbReference>
<evidence type="ECO:0000313" key="12">
    <source>
        <dbReference type="EMBL" id="CAG9115221.1"/>
    </source>
</evidence>
<dbReference type="eggNOG" id="KOG1996">
    <property type="taxonomic scope" value="Eukaryota"/>
</dbReference>
<proteinExistence type="inferred from homology"/>
<dbReference type="Gene3D" id="3.30.70.330">
    <property type="match status" value="1"/>
</dbReference>
<dbReference type="Proteomes" id="UP000095284">
    <property type="component" value="Unplaced"/>
</dbReference>
<feature type="region of interest" description="Disordered" evidence="8">
    <location>
        <begin position="1"/>
        <end position="27"/>
    </location>
</feature>
<dbReference type="GO" id="GO:0000380">
    <property type="term" value="P:alternative mRNA splicing, via spliceosome"/>
    <property type="evidence" value="ECO:0007669"/>
    <property type="project" value="TreeGrafter"/>
</dbReference>
<dbReference type="GO" id="GO:0071011">
    <property type="term" value="C:precatalytic spliceosome"/>
    <property type="evidence" value="ECO:0007669"/>
    <property type="project" value="TreeGrafter"/>
</dbReference>
<evidence type="ECO:0000313" key="15">
    <source>
        <dbReference type="WBParaSite" id="BXY_0034600.1"/>
    </source>
</evidence>
<dbReference type="GO" id="GO:0045292">
    <property type="term" value="P:mRNA cis splicing, via spliceosome"/>
    <property type="evidence" value="ECO:0007669"/>
    <property type="project" value="UniProtKB-UniRule"/>
</dbReference>
<evidence type="ECO:0000256" key="4">
    <source>
        <dbReference type="ARBA" id="ARBA00022884"/>
    </source>
</evidence>
<evidence type="ECO:0000256" key="7">
    <source>
        <dbReference type="PIRNR" id="PIRNR031066"/>
    </source>
</evidence>
<dbReference type="InterPro" id="IPR000467">
    <property type="entry name" value="G_patch_dom"/>
</dbReference>
<evidence type="ECO:0000256" key="1">
    <source>
        <dbReference type="ARBA" id="ARBA00004123"/>
    </source>
</evidence>